<dbReference type="InterPro" id="IPR029062">
    <property type="entry name" value="Class_I_gatase-like"/>
</dbReference>
<proteinExistence type="predicted"/>
<reference evidence="3 4" key="1">
    <citation type="submission" date="2018-05" db="EMBL/GenBank/DDBJ databases">
        <title>Genome comparison of Eubacterium sp.</title>
        <authorList>
            <person name="Feng Y."/>
            <person name="Sanchez-Andrea I."/>
            <person name="Stams A.J.M."/>
            <person name="De Vos W.M."/>
        </authorList>
    </citation>
    <scope>NUCLEOTIDE SEQUENCE [LARGE SCALE GENOMIC DNA]</scope>
    <source>
        <strain evidence="3 4">YI</strain>
    </source>
</reference>
<dbReference type="GO" id="GO:0000162">
    <property type="term" value="P:L-tryptophan biosynthetic process"/>
    <property type="evidence" value="ECO:0007669"/>
    <property type="project" value="TreeGrafter"/>
</dbReference>
<dbReference type="InterPro" id="IPR017926">
    <property type="entry name" value="GATASE"/>
</dbReference>
<name>A0A4P9C7P9_EUBML</name>
<dbReference type="RefSeq" id="WP_096920209.1">
    <property type="nucleotide sequence ID" value="NZ_CP029487.1"/>
</dbReference>
<evidence type="ECO:0000259" key="2">
    <source>
        <dbReference type="Pfam" id="PF00117"/>
    </source>
</evidence>
<dbReference type="PROSITE" id="PS51273">
    <property type="entry name" value="GATASE_TYPE_1"/>
    <property type="match status" value="1"/>
</dbReference>
<feature type="domain" description="Glutamine amidotransferase" evidence="2">
    <location>
        <begin position="4"/>
        <end position="186"/>
    </location>
</feature>
<dbReference type="InterPro" id="IPR006221">
    <property type="entry name" value="TrpG/PapA_dom"/>
</dbReference>
<dbReference type="Proteomes" id="UP000218387">
    <property type="component" value="Chromosome"/>
</dbReference>
<keyword evidence="4" id="KW-1185">Reference proteome</keyword>
<keyword evidence="1" id="KW-0315">Glutamine amidotransferase</keyword>
<evidence type="ECO:0000313" key="4">
    <source>
        <dbReference type="Proteomes" id="UP000218387"/>
    </source>
</evidence>
<dbReference type="GO" id="GO:0005829">
    <property type="term" value="C:cytosol"/>
    <property type="evidence" value="ECO:0007669"/>
    <property type="project" value="TreeGrafter"/>
</dbReference>
<dbReference type="PRINTS" id="PR00099">
    <property type="entry name" value="CPSGATASE"/>
</dbReference>
<dbReference type="Gene3D" id="3.40.50.880">
    <property type="match status" value="1"/>
</dbReference>
<dbReference type="PANTHER" id="PTHR43418:SF4">
    <property type="entry name" value="MULTIFUNCTIONAL TRYPTOPHAN BIOSYNTHESIS PROTEIN"/>
    <property type="match status" value="1"/>
</dbReference>
<dbReference type="CDD" id="cd01743">
    <property type="entry name" value="GATase1_Anthranilate_Synthase"/>
    <property type="match status" value="1"/>
</dbReference>
<evidence type="ECO:0000256" key="1">
    <source>
        <dbReference type="ARBA" id="ARBA00022962"/>
    </source>
</evidence>
<dbReference type="InterPro" id="IPR050472">
    <property type="entry name" value="Anth_synth/Amidotransfase"/>
</dbReference>
<evidence type="ECO:0000313" key="3">
    <source>
        <dbReference type="EMBL" id="QCT71414.1"/>
    </source>
</evidence>
<organism evidence="3 4">
    <name type="scientific">Eubacterium maltosivorans</name>
    <dbReference type="NCBI Taxonomy" id="2041044"/>
    <lineage>
        <taxon>Bacteria</taxon>
        <taxon>Bacillati</taxon>
        <taxon>Bacillota</taxon>
        <taxon>Clostridia</taxon>
        <taxon>Eubacteriales</taxon>
        <taxon>Eubacteriaceae</taxon>
        <taxon>Eubacterium</taxon>
    </lineage>
</organism>
<dbReference type="GO" id="GO:0004049">
    <property type="term" value="F:anthranilate synthase activity"/>
    <property type="evidence" value="ECO:0007669"/>
    <property type="project" value="TreeGrafter"/>
</dbReference>
<dbReference type="PANTHER" id="PTHR43418">
    <property type="entry name" value="MULTIFUNCTIONAL TRYPTOPHAN BIOSYNTHESIS PROTEIN-RELATED"/>
    <property type="match status" value="1"/>
</dbReference>
<dbReference type="SUPFAM" id="SSF52317">
    <property type="entry name" value="Class I glutamine amidotransferase-like"/>
    <property type="match status" value="1"/>
</dbReference>
<protein>
    <submittedName>
        <fullName evidence="3">Aminodeoxychorismate/anthranilate synthase component II</fullName>
    </submittedName>
</protein>
<gene>
    <name evidence="3" type="ORF">CPZ25_008745</name>
</gene>
<accession>A0A4P9C7P9</accession>
<dbReference type="EMBL" id="CP029487">
    <property type="protein sequence ID" value="QCT71414.1"/>
    <property type="molecule type" value="Genomic_DNA"/>
</dbReference>
<dbReference type="FunFam" id="3.40.50.880:FF:000003">
    <property type="entry name" value="Anthranilate synthase component II"/>
    <property type="match status" value="1"/>
</dbReference>
<dbReference type="PRINTS" id="PR00096">
    <property type="entry name" value="GATASE"/>
</dbReference>
<dbReference type="PRINTS" id="PR00097">
    <property type="entry name" value="ANTSNTHASEII"/>
</dbReference>
<dbReference type="NCBIfam" id="TIGR00566">
    <property type="entry name" value="trpG_papA"/>
    <property type="match status" value="1"/>
</dbReference>
<dbReference type="AlphaFoldDB" id="A0A4P9C7P9"/>
<sequence length="205" mass="23061">MYIMIDNYDSFVYNLDAYFKELGQEVEVIRNDAADLSALLKRRDIRGIIISPGPKNPQDCGESAGIVRAFAGRVPILGVCLGHQIIGHVFGADVKKGERPMHGKITPVFHKGRNLFRGLRQEMPVTRYHSLVVAENSLPEVLLIDARSEDGVVMALSHRDYPVYGVQFHPEAVLTESGHAVLNNFIRLCEEWWCHDENTDCRMAS</sequence>
<dbReference type="Pfam" id="PF00117">
    <property type="entry name" value="GATase"/>
    <property type="match status" value="1"/>
</dbReference>
<dbReference type="KEGG" id="emt:CPZ25_008745"/>